<keyword evidence="1" id="KW-0175">Coiled coil</keyword>
<gene>
    <name evidence="2" type="ORF">HINF_LOCUS18375</name>
</gene>
<dbReference type="EMBL" id="CAXDID020000047">
    <property type="protein sequence ID" value="CAL6003384.1"/>
    <property type="molecule type" value="Genomic_DNA"/>
</dbReference>
<evidence type="ECO:0000313" key="3">
    <source>
        <dbReference type="Proteomes" id="UP001642409"/>
    </source>
</evidence>
<name>A0ABP1HW48_9EUKA</name>
<protein>
    <submittedName>
        <fullName evidence="2">Uncharacterized protein</fullName>
    </submittedName>
</protein>
<dbReference type="Proteomes" id="UP001642409">
    <property type="component" value="Unassembled WGS sequence"/>
</dbReference>
<feature type="coiled-coil region" evidence="1">
    <location>
        <begin position="511"/>
        <end position="604"/>
    </location>
</feature>
<evidence type="ECO:0000256" key="1">
    <source>
        <dbReference type="SAM" id="Coils"/>
    </source>
</evidence>
<accession>A0ABP1HW48</accession>
<comment type="caution">
    <text evidence="2">The sequence shown here is derived from an EMBL/GenBank/DDBJ whole genome shotgun (WGS) entry which is preliminary data.</text>
</comment>
<proteinExistence type="predicted"/>
<organism evidence="2 3">
    <name type="scientific">Hexamita inflata</name>
    <dbReference type="NCBI Taxonomy" id="28002"/>
    <lineage>
        <taxon>Eukaryota</taxon>
        <taxon>Metamonada</taxon>
        <taxon>Diplomonadida</taxon>
        <taxon>Hexamitidae</taxon>
        <taxon>Hexamitinae</taxon>
        <taxon>Hexamita</taxon>
    </lineage>
</organism>
<reference evidence="2 3" key="1">
    <citation type="submission" date="2024-07" db="EMBL/GenBank/DDBJ databases">
        <authorList>
            <person name="Akdeniz Z."/>
        </authorList>
    </citation>
    <scope>NUCLEOTIDE SEQUENCE [LARGE SCALE GENOMIC DNA]</scope>
</reference>
<sequence>MLLRMGKQQSVNILQQSLKKVKLKKVSILTCIPELFSSSGEDRMIKLSFSMVDKCYSQMSCSYYLLRQQWSKFEATLVVLERENQELQQIIKALCVNLNCKINMSTSFITFQHAMTWIFKNIRYIILRHHSLQSIMEIRQVVKVQLPTTGPSVTFLLPGTKALVRQDFMLMVVDLRERKIIQKIEMPVQYTNQPVACYNDHFYELNTDLQKVNYASSQMEELHVDINLAPTSYFSYDKVLMVLSNSELFCIYLDTMETAFICSFVDSCHLFQHSANEVAAAVNGELCIVNLETHAVTKSATGLQNGFCVRCGDSDYIQILKHISLNGAQFESKSSYEQARPYFNEQFFLIADDKGLLEILQSKLFQKTTQYNSNLKFTRQIVQPEHKKQAQNDVEPTEKESFVQNLNQIISWINVMKAQIAKGKELDEVKETGLYELKSLMADVGVMGMAPMMQQDSLILKQEAEVVNKIMNRVSGEDLMPQLFEAKQKNLEYIEIIQAYESEFCKIQKTLAQKEREIENKLAEKLTAQQQIDLSKKNQTIADLEKELGGLMHRLQESDDKRQHDETEYKAQIKRLEALVTDRKAQEELKIKDIEIQRLKANQDMLLKRVFDVERKVDDHNAIQKRVREMSKEILGTNEQAKTRTGPLTLQERIAMFSRTK</sequence>
<keyword evidence="3" id="KW-1185">Reference proteome</keyword>
<evidence type="ECO:0000313" key="2">
    <source>
        <dbReference type="EMBL" id="CAL6003384.1"/>
    </source>
</evidence>